<keyword evidence="1" id="KW-0812">Transmembrane</keyword>
<dbReference type="AlphaFoldDB" id="A0A3D5QDG5"/>
<evidence type="ECO:0000256" key="1">
    <source>
        <dbReference type="SAM" id="Phobius"/>
    </source>
</evidence>
<dbReference type="Proteomes" id="UP000262325">
    <property type="component" value="Unassembled WGS sequence"/>
</dbReference>
<dbReference type="RefSeq" id="WP_273266088.1">
    <property type="nucleotide sequence ID" value="NZ_JAAZVV010000051.1"/>
</dbReference>
<gene>
    <name evidence="3" type="ORF">DHM44_05940</name>
</gene>
<dbReference type="Pfam" id="PF02517">
    <property type="entry name" value="Rce1-like"/>
    <property type="match status" value="1"/>
</dbReference>
<comment type="caution">
    <text evidence="3">The sequence shown here is derived from an EMBL/GenBank/DDBJ whole genome shotgun (WGS) entry which is preliminary data.</text>
</comment>
<proteinExistence type="predicted"/>
<feature type="transmembrane region" description="Helical" evidence="1">
    <location>
        <begin position="126"/>
        <end position="149"/>
    </location>
</feature>
<evidence type="ECO:0000313" key="4">
    <source>
        <dbReference type="Proteomes" id="UP000262325"/>
    </source>
</evidence>
<evidence type="ECO:0000259" key="2">
    <source>
        <dbReference type="Pfam" id="PF02517"/>
    </source>
</evidence>
<feature type="domain" description="CAAX prenyl protease 2/Lysostaphin resistance protein A-like" evidence="2">
    <location>
        <begin position="61"/>
        <end position="163"/>
    </location>
</feature>
<feature type="transmembrane region" description="Helical" evidence="1">
    <location>
        <begin position="59"/>
        <end position="75"/>
    </location>
</feature>
<organism evidence="3 4">
    <name type="scientific">Flexistipes sinusarabici</name>
    <dbReference type="NCBI Taxonomy" id="2352"/>
    <lineage>
        <taxon>Bacteria</taxon>
        <taxon>Pseudomonadati</taxon>
        <taxon>Deferribacterota</taxon>
        <taxon>Deferribacteres</taxon>
        <taxon>Deferribacterales</taxon>
        <taxon>Flexistipitaceae</taxon>
        <taxon>Flexistipes</taxon>
    </lineage>
</organism>
<dbReference type="EMBL" id="DPPF01000116">
    <property type="protein sequence ID" value="HCW93202.1"/>
    <property type="molecule type" value="Genomic_DNA"/>
</dbReference>
<reference evidence="3 4" key="1">
    <citation type="journal article" date="2018" name="Nat. Biotechnol.">
        <title>A standardized bacterial taxonomy based on genome phylogeny substantially revises the tree of life.</title>
        <authorList>
            <person name="Parks D.H."/>
            <person name="Chuvochina M."/>
            <person name="Waite D.W."/>
            <person name="Rinke C."/>
            <person name="Skarshewski A."/>
            <person name="Chaumeil P.A."/>
            <person name="Hugenholtz P."/>
        </authorList>
    </citation>
    <scope>NUCLEOTIDE SEQUENCE [LARGE SCALE GENOMIC DNA]</scope>
    <source>
        <strain evidence="3">UBA8672</strain>
    </source>
</reference>
<keyword evidence="1" id="KW-0472">Membrane</keyword>
<name>A0A3D5QDG5_FLESI</name>
<evidence type="ECO:0000313" key="3">
    <source>
        <dbReference type="EMBL" id="HCW93202.1"/>
    </source>
</evidence>
<dbReference type="GO" id="GO:0004175">
    <property type="term" value="F:endopeptidase activity"/>
    <property type="evidence" value="ECO:0007669"/>
    <property type="project" value="UniProtKB-ARBA"/>
</dbReference>
<keyword evidence="1" id="KW-1133">Transmembrane helix</keyword>
<accession>A0A3D5QDG5</accession>
<dbReference type="GO" id="GO:0080120">
    <property type="term" value="P:CAAX-box protein maturation"/>
    <property type="evidence" value="ECO:0007669"/>
    <property type="project" value="UniProtKB-ARBA"/>
</dbReference>
<protein>
    <recommendedName>
        <fullName evidence="2">CAAX prenyl protease 2/Lysostaphin resistance protein A-like domain-containing protein</fullName>
    </recommendedName>
</protein>
<feature type="transmembrane region" description="Helical" evidence="1">
    <location>
        <begin position="96"/>
        <end position="114"/>
    </location>
</feature>
<dbReference type="InterPro" id="IPR003675">
    <property type="entry name" value="Rce1/LyrA-like_dom"/>
</dbReference>
<sequence>MFWVKKIYYFIKNNYFGGLKQFNIAKPLLHVLFLLIFGVFAAITGFYAGIFHWDFEKSALFPFNLLILFVFPSFLEESFFRGILIPIETAKKGRSAVIKYTIFSSLAFVLWHPVNAFLLNSGARALFYNPFFLTVVFLLGIFCSLSYIFSRSLWPAVIIHWIVVVAWVGFLGGRNLVLQNISF</sequence>
<feature type="transmembrane region" description="Helical" evidence="1">
    <location>
        <begin position="156"/>
        <end position="177"/>
    </location>
</feature>
<feature type="transmembrane region" description="Helical" evidence="1">
    <location>
        <begin position="28"/>
        <end position="53"/>
    </location>
</feature>